<dbReference type="PANTHER" id="PTHR43630:SF1">
    <property type="entry name" value="POLY-BETA-1,6-N-ACETYL-D-GLUCOSAMINE SYNTHASE"/>
    <property type="match status" value="1"/>
</dbReference>
<dbReference type="EMBL" id="JACXRZ010000032">
    <property type="protein sequence ID" value="MBD3147525.1"/>
    <property type="molecule type" value="Genomic_DNA"/>
</dbReference>
<name>A0ABR8LDD2_9ACTN</name>
<dbReference type="SUPFAM" id="SSF88713">
    <property type="entry name" value="Glycoside hydrolase/deacetylase"/>
    <property type="match status" value="1"/>
</dbReference>
<evidence type="ECO:0000256" key="2">
    <source>
        <dbReference type="ARBA" id="ARBA00022676"/>
    </source>
</evidence>
<feature type="compositionally biased region" description="Pro residues" evidence="4">
    <location>
        <begin position="716"/>
        <end position="732"/>
    </location>
</feature>
<evidence type="ECO:0000259" key="6">
    <source>
        <dbReference type="PROSITE" id="PS51677"/>
    </source>
</evidence>
<feature type="transmembrane region" description="Helical" evidence="5">
    <location>
        <begin position="639"/>
        <end position="661"/>
    </location>
</feature>
<dbReference type="Pfam" id="PF13641">
    <property type="entry name" value="Glyco_tranf_2_3"/>
    <property type="match status" value="1"/>
</dbReference>
<dbReference type="Gene3D" id="3.20.20.370">
    <property type="entry name" value="Glycoside hydrolase/deacetylase"/>
    <property type="match status" value="1"/>
</dbReference>
<proteinExistence type="inferred from homology"/>
<organism evidence="7 8">
    <name type="scientific">Microbispora bryophytorum subsp. camponoti</name>
    <dbReference type="NCBI Taxonomy" id="1677852"/>
    <lineage>
        <taxon>Bacteria</taxon>
        <taxon>Bacillati</taxon>
        <taxon>Actinomycetota</taxon>
        <taxon>Actinomycetes</taxon>
        <taxon>Streptosporangiales</taxon>
        <taxon>Streptosporangiaceae</taxon>
        <taxon>Microbispora</taxon>
    </lineage>
</organism>
<keyword evidence="5" id="KW-0472">Membrane</keyword>
<gene>
    <name evidence="7" type="ORF">IEQ31_30745</name>
</gene>
<comment type="caution">
    <text evidence="7">The sequence shown here is derived from an EMBL/GenBank/DDBJ whole genome shotgun (WGS) entry which is preliminary data.</text>
</comment>
<keyword evidence="2" id="KW-0328">Glycosyltransferase</keyword>
<sequence length="758" mass="81968">MRRQRRPAERRSAERRPAEPRGHWFLVAIAALLMSGALLLDAYAHNVVGETQPPPADYGDSAELEQIRSGGPLVNVSGSRPLSARPRPRRVALTFDDGPDPRWTPRLLDVLREHRAKATFFVLGAHVAEHPELIRRMVAEGHEIGNHTYTHADLGAVPAWRARVEMSLTQKALAAAAGIHTRLARIPYSSGPGAAGYRQLATMRLLGDEGYLVTFTDVDTQDWSRPPVNEMVLASLARTVEGEGAVIMFHDSGGDRARTLAAVDRLLTRLEKKGYAATTLTDAVGLPTAHTAASADERVLGAILGFAQRASFTFVEALGWFLAAAGVLTLLRLALFVALAWAHARRARGRSANAVVPLGRAAPPVSVIVPAYNEAAGIEATVRSLVATDYPGPVEVVVVDDGSADETGAIAASLGLPGVRVIRQPNAGKPVALTTGIAHSAHGILVMVDGDTVFEPPTIGHLVRPLADGTVGAVSGNTKVGNRRGMIGRWQHIEYVVGFNLDRRAFDLLGCMATVPGAIGAFRREAIGSAGGVSADTLAEDTDLTMAISRGGWRVVYEERARAWTEAPASLGQLWRQRYRWCYGTLQAIWKHRGAVAERRPFGRRCLGYLTLFQVILPLLAPVVDVMALYGLFVGDPLPVVAVWAGFVAVQALTGWYALRLDGERASVLWVLPLQQFVYRQLMYLVVIQSVATAVLGARLRWHTVRREGTFTLAGPPAPRPPIPKPSVPRPPASRSSAGRRRRAVTEGNAPRRRRSRP</sequence>
<dbReference type="Gene3D" id="3.90.550.10">
    <property type="entry name" value="Spore Coat Polysaccharide Biosynthesis Protein SpsA, Chain A"/>
    <property type="match status" value="1"/>
</dbReference>
<evidence type="ECO:0000256" key="5">
    <source>
        <dbReference type="SAM" id="Phobius"/>
    </source>
</evidence>
<protein>
    <submittedName>
        <fullName evidence="7">Glycosyltransferase</fullName>
    </submittedName>
</protein>
<keyword evidence="8" id="KW-1185">Reference proteome</keyword>
<evidence type="ECO:0000313" key="8">
    <source>
        <dbReference type="Proteomes" id="UP000653231"/>
    </source>
</evidence>
<evidence type="ECO:0000313" key="7">
    <source>
        <dbReference type="EMBL" id="MBD3147525.1"/>
    </source>
</evidence>
<dbReference type="PANTHER" id="PTHR43630">
    <property type="entry name" value="POLY-BETA-1,6-N-ACETYL-D-GLUCOSAMINE SYNTHASE"/>
    <property type="match status" value="1"/>
</dbReference>
<feature type="domain" description="NodB homology" evidence="6">
    <location>
        <begin position="89"/>
        <end position="278"/>
    </location>
</feature>
<keyword evidence="5" id="KW-0812">Transmembrane</keyword>
<dbReference type="CDD" id="cd06423">
    <property type="entry name" value="CESA_like"/>
    <property type="match status" value="1"/>
</dbReference>
<dbReference type="InterPro" id="IPR029044">
    <property type="entry name" value="Nucleotide-diphossugar_trans"/>
</dbReference>
<dbReference type="PROSITE" id="PS51677">
    <property type="entry name" value="NODB"/>
    <property type="match status" value="1"/>
</dbReference>
<evidence type="ECO:0000256" key="3">
    <source>
        <dbReference type="ARBA" id="ARBA00022679"/>
    </source>
</evidence>
<feature type="transmembrane region" description="Helical" evidence="5">
    <location>
        <begin position="609"/>
        <end position="633"/>
    </location>
</feature>
<feature type="transmembrane region" description="Helical" evidence="5">
    <location>
        <begin position="318"/>
        <end position="342"/>
    </location>
</feature>
<dbReference type="InterPro" id="IPR011330">
    <property type="entry name" value="Glyco_hydro/deAcase_b/a-brl"/>
</dbReference>
<dbReference type="SUPFAM" id="SSF53448">
    <property type="entry name" value="Nucleotide-diphospho-sugar transferases"/>
    <property type="match status" value="1"/>
</dbReference>
<evidence type="ECO:0000256" key="4">
    <source>
        <dbReference type="SAM" id="MobiDB-lite"/>
    </source>
</evidence>
<dbReference type="RefSeq" id="WP_191054715.1">
    <property type="nucleotide sequence ID" value="NZ_JACXRZ010000032.1"/>
</dbReference>
<keyword evidence="5" id="KW-1133">Transmembrane helix</keyword>
<reference evidence="7 8" key="1">
    <citation type="submission" date="2020-09" db="EMBL/GenBank/DDBJ databases">
        <title>Actinomycete isolated from the Camponotus japonicus Mayr.</title>
        <authorList>
            <person name="Gong X."/>
        </authorList>
    </citation>
    <scope>NUCLEOTIDE SEQUENCE [LARGE SCALE GENOMIC DNA]</scope>
    <source>
        <strain evidence="7 8">2C-HV3</strain>
    </source>
</reference>
<evidence type="ECO:0000256" key="1">
    <source>
        <dbReference type="ARBA" id="ARBA00006739"/>
    </source>
</evidence>
<feature type="region of interest" description="Disordered" evidence="4">
    <location>
        <begin position="711"/>
        <end position="758"/>
    </location>
</feature>
<dbReference type="Proteomes" id="UP000653231">
    <property type="component" value="Unassembled WGS sequence"/>
</dbReference>
<dbReference type="Pfam" id="PF01522">
    <property type="entry name" value="Polysacc_deac_1"/>
    <property type="match status" value="1"/>
</dbReference>
<dbReference type="InterPro" id="IPR002509">
    <property type="entry name" value="NODB_dom"/>
</dbReference>
<accession>A0ABR8LDD2</accession>
<keyword evidence="3" id="KW-0808">Transferase</keyword>
<comment type="similarity">
    <text evidence="1">Belongs to the glycosyltransferase 2 family.</text>
</comment>